<dbReference type="Pfam" id="PF00460">
    <property type="entry name" value="Flg_bb_rod"/>
    <property type="match status" value="1"/>
</dbReference>
<evidence type="ECO:0000256" key="6">
    <source>
        <dbReference type="ARBA" id="ARBA00023143"/>
    </source>
</evidence>
<comment type="similarity">
    <text evidence="3 7">Belongs to the flagella basal body rod proteins family.</text>
</comment>
<keyword evidence="11" id="KW-0966">Cell projection</keyword>
<dbReference type="GO" id="GO:0044780">
    <property type="term" value="P:bacterial-type flagellum assembly"/>
    <property type="evidence" value="ECO:0007669"/>
    <property type="project" value="InterPro"/>
</dbReference>
<dbReference type="OrthoDB" id="9802553at2"/>
<dbReference type="PANTHER" id="PTHR30033">
    <property type="entry name" value="FLAGELLAR HOOK-ASSOCIATED PROTEIN 1"/>
    <property type="match status" value="1"/>
</dbReference>
<dbReference type="SUPFAM" id="SSF64518">
    <property type="entry name" value="Phase 1 flagellin"/>
    <property type="match status" value="1"/>
</dbReference>
<dbReference type="Proteomes" id="UP000010847">
    <property type="component" value="Chromosome"/>
</dbReference>
<proteinExistence type="inferred from homology"/>
<dbReference type="STRING" id="871968.DESME_12835"/>
<dbReference type="eggNOG" id="COG1256">
    <property type="taxonomic scope" value="Bacteria"/>
</dbReference>
<evidence type="ECO:0000259" key="8">
    <source>
        <dbReference type="Pfam" id="PF00460"/>
    </source>
</evidence>
<feature type="domain" description="Flagellar hook-associated protein FlgK helical" evidence="10">
    <location>
        <begin position="99"/>
        <end position="348"/>
    </location>
</feature>
<keyword evidence="5 7" id="KW-0964">Secreted</keyword>
<dbReference type="InterPro" id="IPR002371">
    <property type="entry name" value="FlgK"/>
</dbReference>
<dbReference type="InterPro" id="IPR053927">
    <property type="entry name" value="FlgK_helical"/>
</dbReference>
<dbReference type="PRINTS" id="PR01005">
    <property type="entry name" value="FLGHOOKAP1"/>
</dbReference>
<keyword evidence="11" id="KW-0282">Flagellum</keyword>
<keyword evidence="6 7" id="KW-0975">Bacterial flagellum</keyword>
<sequence>MSSTFFGLELSRRALEAQQTALNTTGHNISNANTAGYTRQIANLTATTPETLNTMGHNVSVGTGVKVDTIGRARDAFVDRQYRWESSKQGYWTTQQDILQKVEGMFNEPSDNSLSSDMNQFWTAWSDLAKDPENMGARAVVRERALTLTDSFHHIAQQITDKKGDIEAEVKVQVHQINNYGDQIKSLNEQIKRAEVNGDSPNDLRDKRDQLVDELSQIVTVRVVETKDPKFTDRVVNNYKLMIGDETSAVNTLVDDSAVRHLIDPPNQSLTTGMSLIEWEGAPGTDVKLGNQMGELAANLELRDNYLVNLGAQFDTLAQGVVDAVNQIHSQGQGLKAITPPATGINFFDVPTSVISDVKASNISINPIIYDATTNSGNLSQIATGVITDPVAVGDGTIAQRISALANGWSTITSKIASLSSATSIGDFYGASIAQLGVDVQQANRMKSGEDVLVTQITNQRESSSGVSLDEEMTNLVKFQKSYAAAARMVTMMDDMLNTIVNGMGITR</sequence>
<dbReference type="GO" id="GO:0009424">
    <property type="term" value="C:bacterial-type flagellum hook"/>
    <property type="evidence" value="ECO:0007669"/>
    <property type="project" value="UniProtKB-UniRule"/>
</dbReference>
<reference evidence="11 12" key="1">
    <citation type="submission" date="2013-12" db="EMBL/GenBank/DDBJ databases">
        <authorList>
            <consortium name="DOE Joint Genome Institute"/>
            <person name="Smidt H."/>
            <person name="Huntemann M."/>
            <person name="Han J."/>
            <person name="Chen A."/>
            <person name="Kyrpides N."/>
            <person name="Mavromatis K."/>
            <person name="Markowitz V."/>
            <person name="Palaniappan K."/>
            <person name="Ivanova N."/>
            <person name="Schaumberg A."/>
            <person name="Pati A."/>
            <person name="Liolios K."/>
            <person name="Nordberg H.P."/>
            <person name="Cantor M.N."/>
            <person name="Hua S.X."/>
            <person name="Woyke T."/>
        </authorList>
    </citation>
    <scope>NUCLEOTIDE SEQUENCE [LARGE SCALE GENOMIC DNA]</scope>
    <source>
        <strain evidence="12">DSM 15288</strain>
    </source>
</reference>
<dbReference type="HOGENOM" id="CLU_012762_1_1_9"/>
<dbReference type="GO" id="GO:0005576">
    <property type="term" value="C:extracellular region"/>
    <property type="evidence" value="ECO:0007669"/>
    <property type="project" value="UniProtKB-SubCell"/>
</dbReference>
<gene>
    <name evidence="7" type="primary">flgK</name>
    <name evidence="11" type="ORF">DESME_12835</name>
</gene>
<dbReference type="RefSeq" id="WP_006715946.1">
    <property type="nucleotide sequence ID" value="NZ_CP007032.1"/>
</dbReference>
<dbReference type="InterPro" id="IPR001444">
    <property type="entry name" value="Flag_bb_rod_N"/>
</dbReference>
<evidence type="ECO:0000256" key="4">
    <source>
        <dbReference type="ARBA" id="ARBA00016244"/>
    </source>
</evidence>
<dbReference type="AlphaFoldDB" id="W0EFG9"/>
<accession>W0EFG9</accession>
<name>W0EFG9_9FIRM</name>
<dbReference type="Pfam" id="PF22638">
    <property type="entry name" value="FlgK_D1"/>
    <property type="match status" value="1"/>
</dbReference>
<evidence type="ECO:0000256" key="1">
    <source>
        <dbReference type="ARBA" id="ARBA00004365"/>
    </source>
</evidence>
<evidence type="ECO:0000256" key="3">
    <source>
        <dbReference type="ARBA" id="ARBA00009677"/>
    </source>
</evidence>
<dbReference type="InterPro" id="IPR010930">
    <property type="entry name" value="Flg_bb/hook_C_dom"/>
</dbReference>
<comment type="subcellular location">
    <subcellularLocation>
        <location evidence="1 7">Bacterial flagellum</location>
    </subcellularLocation>
    <subcellularLocation>
        <location evidence="2 7">Secreted</location>
    </subcellularLocation>
</comment>
<evidence type="ECO:0000259" key="10">
    <source>
        <dbReference type="Pfam" id="PF22638"/>
    </source>
</evidence>
<evidence type="ECO:0000256" key="2">
    <source>
        <dbReference type="ARBA" id="ARBA00004613"/>
    </source>
</evidence>
<protein>
    <recommendedName>
        <fullName evidence="4 7">Flagellar hook-associated protein 1</fullName>
        <shortName evidence="7">HAP1</shortName>
    </recommendedName>
</protein>
<evidence type="ECO:0000259" key="9">
    <source>
        <dbReference type="Pfam" id="PF06429"/>
    </source>
</evidence>
<organism evidence="11 12">
    <name type="scientific">Desulfitobacterium metallireducens DSM 15288</name>
    <dbReference type="NCBI Taxonomy" id="871968"/>
    <lineage>
        <taxon>Bacteria</taxon>
        <taxon>Bacillati</taxon>
        <taxon>Bacillota</taxon>
        <taxon>Clostridia</taxon>
        <taxon>Eubacteriales</taxon>
        <taxon>Desulfitobacteriaceae</taxon>
        <taxon>Desulfitobacterium</taxon>
    </lineage>
</organism>
<evidence type="ECO:0000256" key="5">
    <source>
        <dbReference type="ARBA" id="ARBA00022525"/>
    </source>
</evidence>
<evidence type="ECO:0000313" key="11">
    <source>
        <dbReference type="EMBL" id="AHF07811.1"/>
    </source>
</evidence>
<dbReference type="EMBL" id="CP007032">
    <property type="protein sequence ID" value="AHF07811.1"/>
    <property type="molecule type" value="Genomic_DNA"/>
</dbReference>
<dbReference type="KEGG" id="dmt:DESME_12835"/>
<evidence type="ECO:0000313" key="12">
    <source>
        <dbReference type="Proteomes" id="UP000010847"/>
    </source>
</evidence>
<feature type="domain" description="Flagellar basal body rod protein N-terminal" evidence="8">
    <location>
        <begin position="11"/>
        <end position="38"/>
    </location>
</feature>
<evidence type="ECO:0000256" key="7">
    <source>
        <dbReference type="RuleBase" id="RU362065"/>
    </source>
</evidence>
<dbReference type="GO" id="GO:0005198">
    <property type="term" value="F:structural molecule activity"/>
    <property type="evidence" value="ECO:0007669"/>
    <property type="project" value="UniProtKB-UniRule"/>
</dbReference>
<dbReference type="PANTHER" id="PTHR30033:SF1">
    <property type="entry name" value="FLAGELLAR HOOK-ASSOCIATED PROTEIN 1"/>
    <property type="match status" value="1"/>
</dbReference>
<dbReference type="Pfam" id="PF06429">
    <property type="entry name" value="Flg_bbr_C"/>
    <property type="match status" value="1"/>
</dbReference>
<dbReference type="NCBIfam" id="TIGR02492">
    <property type="entry name" value="flgK_ends"/>
    <property type="match status" value="1"/>
</dbReference>
<keyword evidence="11" id="KW-0969">Cilium</keyword>
<feature type="domain" description="Flagellar basal-body/hook protein C-terminal" evidence="9">
    <location>
        <begin position="463"/>
        <end position="502"/>
    </location>
</feature>
<keyword evidence="12" id="KW-1185">Reference proteome</keyword>